<dbReference type="PANTHER" id="PTHR43333:SF1">
    <property type="entry name" value="D-ISOMER SPECIFIC 2-HYDROXYACID DEHYDROGENASE NAD-BINDING DOMAIN-CONTAINING PROTEIN"/>
    <property type="match status" value="1"/>
</dbReference>
<keyword evidence="5" id="KW-1185">Reference proteome</keyword>
<organism evidence="4 5">
    <name type="scientific">Roseibium hamelinense</name>
    <dbReference type="NCBI Taxonomy" id="150831"/>
    <lineage>
        <taxon>Bacteria</taxon>
        <taxon>Pseudomonadati</taxon>
        <taxon>Pseudomonadota</taxon>
        <taxon>Alphaproteobacteria</taxon>
        <taxon>Hyphomicrobiales</taxon>
        <taxon>Stappiaceae</taxon>
        <taxon>Roseibium</taxon>
    </lineage>
</organism>
<dbReference type="Pfam" id="PF02826">
    <property type="entry name" value="2-Hacid_dh_C"/>
    <property type="match status" value="1"/>
</dbReference>
<dbReference type="Proteomes" id="UP000320593">
    <property type="component" value="Unassembled WGS sequence"/>
</dbReference>
<dbReference type="AlphaFoldDB" id="A0A562SLZ2"/>
<dbReference type="RefSeq" id="WP_145345879.1">
    <property type="nucleotide sequence ID" value="NZ_SMLY01000049.1"/>
</dbReference>
<evidence type="ECO:0000313" key="4">
    <source>
        <dbReference type="EMBL" id="TWI82148.1"/>
    </source>
</evidence>
<evidence type="ECO:0000259" key="3">
    <source>
        <dbReference type="Pfam" id="PF02826"/>
    </source>
</evidence>
<dbReference type="Gene3D" id="3.40.50.720">
    <property type="entry name" value="NAD(P)-binding Rossmann-like Domain"/>
    <property type="match status" value="2"/>
</dbReference>
<keyword evidence="1" id="KW-0560">Oxidoreductase</keyword>
<keyword evidence="2" id="KW-0520">NAD</keyword>
<dbReference type="CDD" id="cd12164">
    <property type="entry name" value="GDH_like_2"/>
    <property type="match status" value="1"/>
</dbReference>
<evidence type="ECO:0000256" key="1">
    <source>
        <dbReference type="ARBA" id="ARBA00023002"/>
    </source>
</evidence>
<dbReference type="InterPro" id="IPR006140">
    <property type="entry name" value="D-isomer_DH_NAD-bd"/>
</dbReference>
<dbReference type="EMBL" id="VLLF01000009">
    <property type="protein sequence ID" value="TWI82148.1"/>
    <property type="molecule type" value="Genomic_DNA"/>
</dbReference>
<protein>
    <submittedName>
        <fullName evidence="4">Glyoxylate/hydroxypyruvate reductase A</fullName>
    </submittedName>
</protein>
<keyword evidence="4" id="KW-0670">Pyruvate</keyword>
<dbReference type="PANTHER" id="PTHR43333">
    <property type="entry name" value="2-HACID_DH_C DOMAIN-CONTAINING PROTEIN"/>
    <property type="match status" value="1"/>
</dbReference>
<dbReference type="GO" id="GO:0016491">
    <property type="term" value="F:oxidoreductase activity"/>
    <property type="evidence" value="ECO:0007669"/>
    <property type="project" value="UniProtKB-KW"/>
</dbReference>
<sequence length="315" mass="34487">MTLVIPFISSAGGQERQAWKTALPEALDGIGIVKPFSDLSAPERQAATIAIVANPDSKEVAALPNLKWVHSLWAGVERLAKELPEDGPMIVRLVDPQMAETMSEAVLAWSLFLHRDMPCYGAQQRRSEWIEHELKLPEERRIGILGLGNLGQRSALRLRANGFPVSGWSRSEKHIEGLETHAGSDGLDTVLGQSDILVVLVPLTAETAGLVDSRAFSKLPRGAALINFSRGPVLNDGDLLKALDSGHLSHAVLDVFDQEPLPQKHPFWLHEKITVLPHISAPTVTRTAVRIVAQNISRYLQTGELPETVDRGRGY</sequence>
<reference evidence="4 5" key="1">
    <citation type="submission" date="2019-07" db="EMBL/GenBank/DDBJ databases">
        <title>Genomic Encyclopedia of Archaeal and Bacterial Type Strains, Phase II (KMG-II): from individual species to whole genera.</title>
        <authorList>
            <person name="Goeker M."/>
        </authorList>
    </citation>
    <scope>NUCLEOTIDE SEQUENCE [LARGE SCALE GENOMIC DNA]</scope>
    <source>
        <strain evidence="4 5">ATCC BAA-252</strain>
    </source>
</reference>
<evidence type="ECO:0000256" key="2">
    <source>
        <dbReference type="ARBA" id="ARBA00023027"/>
    </source>
</evidence>
<proteinExistence type="predicted"/>
<evidence type="ECO:0000313" key="5">
    <source>
        <dbReference type="Proteomes" id="UP000320593"/>
    </source>
</evidence>
<comment type="caution">
    <text evidence="4">The sequence shown here is derived from an EMBL/GenBank/DDBJ whole genome shotgun (WGS) entry which is preliminary data.</text>
</comment>
<gene>
    <name evidence="4" type="ORF">JM93_03492</name>
</gene>
<name>A0A562SLZ2_9HYPH</name>
<dbReference type="GO" id="GO:0051287">
    <property type="term" value="F:NAD binding"/>
    <property type="evidence" value="ECO:0007669"/>
    <property type="project" value="InterPro"/>
</dbReference>
<dbReference type="InterPro" id="IPR036291">
    <property type="entry name" value="NAD(P)-bd_dom_sf"/>
</dbReference>
<dbReference type="OrthoDB" id="9787219at2"/>
<dbReference type="SUPFAM" id="SSF51735">
    <property type="entry name" value="NAD(P)-binding Rossmann-fold domains"/>
    <property type="match status" value="1"/>
</dbReference>
<accession>A0A562SLZ2</accession>
<feature type="domain" description="D-isomer specific 2-hydroxyacid dehydrogenase NAD-binding" evidence="3">
    <location>
        <begin position="111"/>
        <end position="280"/>
    </location>
</feature>
<dbReference type="SUPFAM" id="SSF52283">
    <property type="entry name" value="Formate/glycerate dehydrogenase catalytic domain-like"/>
    <property type="match status" value="1"/>
</dbReference>